<dbReference type="OrthoDB" id="2740448at2759"/>
<evidence type="ECO:0000256" key="5">
    <source>
        <dbReference type="SAM" id="MobiDB-lite"/>
    </source>
</evidence>
<dbReference type="GO" id="GO:0008270">
    <property type="term" value="F:zinc ion binding"/>
    <property type="evidence" value="ECO:0007669"/>
    <property type="project" value="InterPro"/>
</dbReference>
<evidence type="ECO:0000256" key="3">
    <source>
        <dbReference type="ARBA" id="ARBA00023163"/>
    </source>
</evidence>
<gene>
    <name evidence="7" type="ORF">CFD26_100067</name>
</gene>
<evidence type="ECO:0000313" key="8">
    <source>
        <dbReference type="Proteomes" id="UP000215289"/>
    </source>
</evidence>
<dbReference type="SMART" id="SM00066">
    <property type="entry name" value="GAL4"/>
    <property type="match status" value="1"/>
</dbReference>
<dbReference type="PROSITE" id="PS00463">
    <property type="entry name" value="ZN2_CY6_FUNGAL_1"/>
    <property type="match status" value="1"/>
</dbReference>
<comment type="caution">
    <text evidence="7">The sequence shown here is derived from an EMBL/GenBank/DDBJ whole genome shotgun (WGS) entry which is preliminary data.</text>
</comment>
<dbReference type="AlphaFoldDB" id="A0A421CXG2"/>
<feature type="region of interest" description="Disordered" evidence="5">
    <location>
        <begin position="197"/>
        <end position="278"/>
    </location>
</feature>
<evidence type="ECO:0000256" key="1">
    <source>
        <dbReference type="ARBA" id="ARBA00023015"/>
    </source>
</evidence>
<keyword evidence="3" id="KW-0804">Transcription</keyword>
<dbReference type="SUPFAM" id="SSF57701">
    <property type="entry name" value="Zn2/Cys6 DNA-binding domain"/>
    <property type="match status" value="1"/>
</dbReference>
<sequence length="460" mass="50259">MAPNNKDPEVRHMQSPVSSYSDVCRNSFASVRGPQSTPGFQLEMLGQGLSRLPLGQHDGKPGRLRAACTSCHAAKVRCSGEKTGCVRCRSLGHECIYLESRVGKTRGRRKRSAGEQPAQSNSQNSAPDPVSKSNSPSRDDSREAVTSSSASPAVSIDTGDFLQHDLWDIPQPIPGSNFLGTESGLQGMELLQEYTIPDMSRSSTDPVGRELGPDLGSSNDRQLDSAIDTSDEPHTFSPLVQSPPWRLENRSRTGCDGWPQNNITREAPYRPYPRQGHATAPTSKGVILAAAEILEELETKMRGGLTAIDEVLRVNKAATQAIGELMNRRDYTCSIGASIVILAAAQHAVHLFETACEELYPALHHNRWSTPPDISGKPSNSHVPALSYTPGIGFGSFPLDPEEQASLSARIISTELRRSLQMLRCLSSSPRPDHRSFSLHSWTQNLEKRMQYLISVVDNI</sequence>
<evidence type="ECO:0000259" key="6">
    <source>
        <dbReference type="PROSITE" id="PS50048"/>
    </source>
</evidence>
<dbReference type="GO" id="GO:0003677">
    <property type="term" value="F:DNA binding"/>
    <property type="evidence" value="ECO:0007669"/>
    <property type="project" value="UniProtKB-KW"/>
</dbReference>
<dbReference type="PRINTS" id="PR00755">
    <property type="entry name" value="AFLATOXINBRP"/>
</dbReference>
<feature type="region of interest" description="Disordered" evidence="5">
    <location>
        <begin position="103"/>
        <end position="155"/>
    </location>
</feature>
<protein>
    <recommendedName>
        <fullName evidence="6">Zn(2)-C6 fungal-type domain-containing protein</fullName>
    </recommendedName>
</protein>
<evidence type="ECO:0000313" key="7">
    <source>
        <dbReference type="EMBL" id="RLL94546.1"/>
    </source>
</evidence>
<keyword evidence="4" id="KW-0539">Nucleus</keyword>
<feature type="compositionally biased region" description="Polar residues" evidence="5">
    <location>
        <begin position="117"/>
        <end position="136"/>
    </location>
</feature>
<organism evidence="7 8">
    <name type="scientific">Aspergillus turcosus</name>
    <dbReference type="NCBI Taxonomy" id="1245748"/>
    <lineage>
        <taxon>Eukaryota</taxon>
        <taxon>Fungi</taxon>
        <taxon>Dikarya</taxon>
        <taxon>Ascomycota</taxon>
        <taxon>Pezizomycotina</taxon>
        <taxon>Eurotiomycetes</taxon>
        <taxon>Eurotiomycetidae</taxon>
        <taxon>Eurotiales</taxon>
        <taxon>Aspergillaceae</taxon>
        <taxon>Aspergillus</taxon>
        <taxon>Aspergillus subgen. Fumigati</taxon>
    </lineage>
</organism>
<feature type="domain" description="Zn(2)-C6 fungal-type" evidence="6">
    <location>
        <begin position="67"/>
        <end position="97"/>
    </location>
</feature>
<dbReference type="InterPro" id="IPR036864">
    <property type="entry name" value="Zn2-C6_fun-type_DNA-bd_sf"/>
</dbReference>
<dbReference type="STRING" id="1245748.A0A421CXG2"/>
<dbReference type="CDD" id="cd00067">
    <property type="entry name" value="GAL4"/>
    <property type="match status" value="1"/>
</dbReference>
<accession>A0A421CXG2</accession>
<keyword evidence="2" id="KW-0238">DNA-binding</keyword>
<name>A0A421CXG2_9EURO</name>
<dbReference type="GO" id="GO:0000981">
    <property type="term" value="F:DNA-binding transcription factor activity, RNA polymerase II-specific"/>
    <property type="evidence" value="ECO:0007669"/>
    <property type="project" value="InterPro"/>
</dbReference>
<dbReference type="PANTHER" id="PTHR47431">
    <property type="entry name" value="ZN(II)2CYS6 TRANSCRIPTION FACTOR (EUROFUNG)-RELATED"/>
    <property type="match status" value="1"/>
</dbReference>
<keyword evidence="1" id="KW-0805">Transcription regulation</keyword>
<dbReference type="InterPro" id="IPR001138">
    <property type="entry name" value="Zn2Cys6_DnaBD"/>
</dbReference>
<dbReference type="Proteomes" id="UP000215289">
    <property type="component" value="Unassembled WGS sequence"/>
</dbReference>
<dbReference type="PROSITE" id="PS50048">
    <property type="entry name" value="ZN2_CY6_FUNGAL_2"/>
    <property type="match status" value="1"/>
</dbReference>
<proteinExistence type="predicted"/>
<dbReference type="Gene3D" id="4.10.240.10">
    <property type="entry name" value="Zn(2)-C6 fungal-type DNA-binding domain"/>
    <property type="match status" value="1"/>
</dbReference>
<dbReference type="PANTHER" id="PTHR47431:SF1">
    <property type="entry name" value="ZN(II)2CYS6 TRANSCRIPTION FACTOR (EUROFUNG)"/>
    <property type="match status" value="1"/>
</dbReference>
<keyword evidence="8" id="KW-1185">Reference proteome</keyword>
<feature type="compositionally biased region" description="Low complexity" evidence="5">
    <location>
        <begin position="144"/>
        <end position="155"/>
    </location>
</feature>
<evidence type="ECO:0000256" key="2">
    <source>
        <dbReference type="ARBA" id="ARBA00023125"/>
    </source>
</evidence>
<dbReference type="EMBL" id="NIDN02000198">
    <property type="protein sequence ID" value="RLL94546.1"/>
    <property type="molecule type" value="Genomic_DNA"/>
</dbReference>
<evidence type="ECO:0000256" key="4">
    <source>
        <dbReference type="ARBA" id="ARBA00023242"/>
    </source>
</evidence>
<dbReference type="Pfam" id="PF00172">
    <property type="entry name" value="Zn_clus"/>
    <property type="match status" value="1"/>
</dbReference>
<reference evidence="7 8" key="1">
    <citation type="submission" date="2018-08" db="EMBL/GenBank/DDBJ databases">
        <title>Draft genome sequences of two Aspergillus turcosus clinical strains isolated from bronchoalveolar lavage fluid: one azole-susceptible and the other azole-resistant.</title>
        <authorList>
            <person name="Parent-Michaud M."/>
            <person name="Dufresne P.J."/>
            <person name="Fournier E."/>
            <person name="Martineau C."/>
            <person name="Moreira S."/>
            <person name="Perkins V."/>
            <person name="De Repentigny L."/>
            <person name="Dufresne S.F."/>
        </authorList>
    </citation>
    <scope>NUCLEOTIDE SEQUENCE [LARGE SCALE GENOMIC DNA]</scope>
    <source>
        <strain evidence="7">HMR AF 1038</strain>
    </source>
</reference>